<dbReference type="InterPro" id="IPR001810">
    <property type="entry name" value="F-box_dom"/>
</dbReference>
<protein>
    <recommendedName>
        <fullName evidence="1">F-box domain-containing protein</fullName>
    </recommendedName>
</protein>
<accession>A0ABU6WI19</accession>
<sequence>MSLNSLINEEKHKQHYMEEKNDEIGINICDLPDPLLALIISFLPTKEAIRTSLLSKRWRHLWKDISKIDLSEEYRERQLIRKFVSKLLVVCDCLNLTKFSLSHVLLMRMLLWSTSGYVVSSTLGLRIKSCP</sequence>
<dbReference type="PROSITE" id="PS50181">
    <property type="entry name" value="FBOX"/>
    <property type="match status" value="1"/>
</dbReference>
<dbReference type="InterPro" id="IPR053781">
    <property type="entry name" value="F-box_AtFBL13-like"/>
</dbReference>
<dbReference type="EMBL" id="JASCZI010181720">
    <property type="protein sequence ID" value="MED6185509.1"/>
    <property type="molecule type" value="Genomic_DNA"/>
</dbReference>
<reference evidence="2 3" key="1">
    <citation type="journal article" date="2023" name="Plants (Basel)">
        <title>Bridging the Gap: Combining Genomics and Transcriptomics Approaches to Understand Stylosanthes scabra, an Orphan Legume from the Brazilian Caatinga.</title>
        <authorList>
            <person name="Ferreira-Neto J.R.C."/>
            <person name="da Silva M.D."/>
            <person name="Binneck E."/>
            <person name="de Melo N.F."/>
            <person name="da Silva R.H."/>
            <person name="de Melo A.L.T.M."/>
            <person name="Pandolfi V."/>
            <person name="Bustamante F.O."/>
            <person name="Brasileiro-Vidal A.C."/>
            <person name="Benko-Iseppon A.M."/>
        </authorList>
    </citation>
    <scope>NUCLEOTIDE SEQUENCE [LARGE SCALE GENOMIC DNA]</scope>
    <source>
        <tissue evidence="2">Leaves</tissue>
    </source>
</reference>
<dbReference type="Pfam" id="PF00646">
    <property type="entry name" value="F-box"/>
    <property type="match status" value="1"/>
</dbReference>
<proteinExistence type="predicted"/>
<evidence type="ECO:0000259" key="1">
    <source>
        <dbReference type="PROSITE" id="PS50181"/>
    </source>
</evidence>
<comment type="caution">
    <text evidence="2">The sequence shown here is derived from an EMBL/GenBank/DDBJ whole genome shotgun (WGS) entry which is preliminary data.</text>
</comment>
<dbReference type="Gene3D" id="1.20.1280.50">
    <property type="match status" value="1"/>
</dbReference>
<dbReference type="Proteomes" id="UP001341840">
    <property type="component" value="Unassembled WGS sequence"/>
</dbReference>
<organism evidence="2 3">
    <name type="scientific">Stylosanthes scabra</name>
    <dbReference type="NCBI Taxonomy" id="79078"/>
    <lineage>
        <taxon>Eukaryota</taxon>
        <taxon>Viridiplantae</taxon>
        <taxon>Streptophyta</taxon>
        <taxon>Embryophyta</taxon>
        <taxon>Tracheophyta</taxon>
        <taxon>Spermatophyta</taxon>
        <taxon>Magnoliopsida</taxon>
        <taxon>eudicotyledons</taxon>
        <taxon>Gunneridae</taxon>
        <taxon>Pentapetalae</taxon>
        <taxon>rosids</taxon>
        <taxon>fabids</taxon>
        <taxon>Fabales</taxon>
        <taxon>Fabaceae</taxon>
        <taxon>Papilionoideae</taxon>
        <taxon>50 kb inversion clade</taxon>
        <taxon>dalbergioids sensu lato</taxon>
        <taxon>Dalbergieae</taxon>
        <taxon>Pterocarpus clade</taxon>
        <taxon>Stylosanthes</taxon>
    </lineage>
</organism>
<evidence type="ECO:0000313" key="2">
    <source>
        <dbReference type="EMBL" id="MED6185509.1"/>
    </source>
</evidence>
<dbReference type="SUPFAM" id="SSF81383">
    <property type="entry name" value="F-box domain"/>
    <property type="match status" value="1"/>
</dbReference>
<name>A0ABU6WI19_9FABA</name>
<dbReference type="CDD" id="cd22160">
    <property type="entry name" value="F-box_AtFBL13-like"/>
    <property type="match status" value="1"/>
</dbReference>
<gene>
    <name evidence="2" type="ORF">PIB30_057799</name>
</gene>
<dbReference type="InterPro" id="IPR055294">
    <property type="entry name" value="FBL60-like"/>
</dbReference>
<keyword evidence="3" id="KW-1185">Reference proteome</keyword>
<dbReference type="PANTHER" id="PTHR31293">
    <property type="entry name" value="RNI-LIKE SUPERFAMILY PROTEIN"/>
    <property type="match status" value="1"/>
</dbReference>
<evidence type="ECO:0000313" key="3">
    <source>
        <dbReference type="Proteomes" id="UP001341840"/>
    </source>
</evidence>
<feature type="domain" description="F-box" evidence="1">
    <location>
        <begin position="25"/>
        <end position="77"/>
    </location>
</feature>
<dbReference type="InterPro" id="IPR036047">
    <property type="entry name" value="F-box-like_dom_sf"/>
</dbReference>
<dbReference type="PANTHER" id="PTHR31293:SF12">
    <property type="entry name" value="RNI-LIKE SUPERFAMILY PROTEIN"/>
    <property type="match status" value="1"/>
</dbReference>